<dbReference type="UniPathway" id="UPA00637"/>
<dbReference type="InterPro" id="IPR011013">
    <property type="entry name" value="Gal_mutarotase_sf_dom"/>
</dbReference>
<dbReference type="GO" id="GO:0051274">
    <property type="term" value="P:beta-glucan biosynthetic process"/>
    <property type="evidence" value="ECO:0007669"/>
    <property type="project" value="TreeGrafter"/>
</dbReference>
<dbReference type="InterPro" id="IPR014756">
    <property type="entry name" value="Ig_E-set"/>
</dbReference>
<dbReference type="InterPro" id="IPR014718">
    <property type="entry name" value="GH-type_carb-bd"/>
</dbReference>
<keyword evidence="5" id="KW-0574">Periplasm</keyword>
<evidence type="ECO:0000259" key="6">
    <source>
        <dbReference type="Pfam" id="PF04349"/>
    </source>
</evidence>
<dbReference type="PIRSF" id="PIRSF006281">
    <property type="entry name" value="MdoG"/>
    <property type="match status" value="1"/>
</dbReference>
<accession>A0A2T4HRY8</accession>
<dbReference type="SUPFAM" id="SSF81296">
    <property type="entry name" value="E set domains"/>
    <property type="match status" value="1"/>
</dbReference>
<protein>
    <submittedName>
        <fullName evidence="7">Glucan biosynthesis protein D</fullName>
    </submittedName>
</protein>
<dbReference type="AlphaFoldDB" id="A0A2T4HRY8"/>
<dbReference type="SUPFAM" id="SSF74650">
    <property type="entry name" value="Galactose mutarotase-like"/>
    <property type="match status" value="1"/>
</dbReference>
<evidence type="ECO:0000256" key="2">
    <source>
        <dbReference type="ARBA" id="ARBA00005001"/>
    </source>
</evidence>
<dbReference type="GO" id="GO:0030288">
    <property type="term" value="C:outer membrane-bounded periplasmic space"/>
    <property type="evidence" value="ECO:0007669"/>
    <property type="project" value="TreeGrafter"/>
</dbReference>
<sequence>MPSNSPVTSREPSAPGILSRRHALAGIATTGLILATGGAQAARKSGGQPFSWEWLQQLAVDRGREGWHAPEPIAAAAAIDYDEVNRISFRADHALWRGDGERETRFFPIHRFANTPVEINRVEGGRAFPVPFSPAMYDIAPDKHGRRFQMAPGFAGFRLMNAGGRGDWLAYQGASYFRSAGQLHQYGLSARALAIDTGIDGQEEFPIFTRFWLMPGPDDAMTVFALLEGPSVTGAYRFVNRKTEAGPVQDVTATLHLRRDVARLGIAPLTSMFWYGEGNRAQAIDWRPEIHDSDGLAMLTGAGERIWRPLGNPPHPTTSSYSDSNPRGFGLLQRDRQFVHYQDDGAYYEKRPNLWVEPIGDWGPGAVMLYEIPTVREIEDNIVAFWTPAGPARAGNRYDIGYRLTWGGDDPAPAGLARAVDCWTGVAGRPGHDPLPDARRLVADFEGARLAGLDRESGVEGVVTTNGGKVIATYAYPVVGTASRWRLIVDVDRSDGRPSDLRAYLKRGGDALSETLLYLLY</sequence>
<dbReference type="InterPro" id="IPR007444">
    <property type="entry name" value="Glucan_biosyn_MdoG_C"/>
</dbReference>
<dbReference type="EMBL" id="PHHF01000063">
    <property type="protein sequence ID" value="PTD18536.1"/>
    <property type="molecule type" value="Genomic_DNA"/>
</dbReference>
<reference evidence="7 8" key="1">
    <citation type="submission" date="2017-11" db="EMBL/GenBank/DDBJ databases">
        <title>Sphingomonas oleivorans sp. nov., isolated from oil-contaminated soil.</title>
        <authorList>
            <person name="Wang L."/>
            <person name="Chen L."/>
        </authorList>
    </citation>
    <scope>NUCLEOTIDE SEQUENCE [LARGE SCALE GENOMIC DNA]</scope>
    <source>
        <strain evidence="7 8">K101</strain>
    </source>
</reference>
<organism evidence="7 8">
    <name type="scientific">Edaphosphingomonas fennica</name>
    <dbReference type="NCBI Taxonomy" id="114404"/>
    <lineage>
        <taxon>Bacteria</taxon>
        <taxon>Pseudomonadati</taxon>
        <taxon>Pseudomonadota</taxon>
        <taxon>Alphaproteobacteria</taxon>
        <taxon>Sphingomonadales</taxon>
        <taxon>Rhizorhabdaceae</taxon>
        <taxon>Edaphosphingomonas</taxon>
    </lineage>
</organism>
<proteinExistence type="inferred from homology"/>
<evidence type="ECO:0000313" key="8">
    <source>
        <dbReference type="Proteomes" id="UP000241206"/>
    </source>
</evidence>
<dbReference type="PROSITE" id="PS51318">
    <property type="entry name" value="TAT"/>
    <property type="match status" value="1"/>
</dbReference>
<keyword evidence="4" id="KW-0732">Signal</keyword>
<feature type="domain" description="Glucan biosynthesis periplasmic MdoG C-terminal" evidence="6">
    <location>
        <begin position="50"/>
        <end position="519"/>
    </location>
</feature>
<name>A0A2T4HRY8_9SPHN</name>
<dbReference type="GO" id="GO:0030246">
    <property type="term" value="F:carbohydrate binding"/>
    <property type="evidence" value="ECO:0007669"/>
    <property type="project" value="InterPro"/>
</dbReference>
<dbReference type="Gene3D" id="2.60.40.10">
    <property type="entry name" value="Immunoglobulins"/>
    <property type="match status" value="1"/>
</dbReference>
<gene>
    <name evidence="7" type="ORF">CV103_14830</name>
</gene>
<keyword evidence="8" id="KW-1185">Reference proteome</keyword>
<comment type="similarity">
    <text evidence="3">Belongs to the OpgD/OpgG family.</text>
</comment>
<comment type="caution">
    <text evidence="7">The sequence shown here is derived from an EMBL/GenBank/DDBJ whole genome shotgun (WGS) entry which is preliminary data.</text>
</comment>
<dbReference type="InterPro" id="IPR014438">
    <property type="entry name" value="Glucan_biosyn_MdoG/MdoD"/>
</dbReference>
<dbReference type="Pfam" id="PF04349">
    <property type="entry name" value="MdoG"/>
    <property type="match status" value="1"/>
</dbReference>
<dbReference type="PANTHER" id="PTHR30504:SF3">
    <property type="entry name" value="GLUCANS BIOSYNTHESIS PROTEIN D"/>
    <property type="match status" value="1"/>
</dbReference>
<evidence type="ECO:0000256" key="5">
    <source>
        <dbReference type="ARBA" id="ARBA00022764"/>
    </source>
</evidence>
<dbReference type="PANTHER" id="PTHR30504">
    <property type="entry name" value="GLUCANS BIOSYNTHESIS PROTEIN"/>
    <property type="match status" value="1"/>
</dbReference>
<comment type="subcellular location">
    <subcellularLocation>
        <location evidence="1">Periplasm</location>
    </subcellularLocation>
</comment>
<evidence type="ECO:0000313" key="7">
    <source>
        <dbReference type="EMBL" id="PTD18536.1"/>
    </source>
</evidence>
<evidence type="ECO:0000256" key="4">
    <source>
        <dbReference type="ARBA" id="ARBA00022729"/>
    </source>
</evidence>
<comment type="pathway">
    <text evidence="2">Glycan metabolism; osmoregulated periplasmic glucan (OPG) biosynthesis.</text>
</comment>
<dbReference type="GO" id="GO:0003824">
    <property type="term" value="F:catalytic activity"/>
    <property type="evidence" value="ECO:0007669"/>
    <property type="project" value="InterPro"/>
</dbReference>
<evidence type="ECO:0000256" key="3">
    <source>
        <dbReference type="ARBA" id="ARBA00009284"/>
    </source>
</evidence>
<dbReference type="Gene3D" id="2.70.98.10">
    <property type="match status" value="1"/>
</dbReference>
<dbReference type="RefSeq" id="WP_107395387.1">
    <property type="nucleotide sequence ID" value="NZ_PHHF01000063.1"/>
</dbReference>
<dbReference type="InterPro" id="IPR006311">
    <property type="entry name" value="TAT_signal"/>
</dbReference>
<dbReference type="InterPro" id="IPR013783">
    <property type="entry name" value="Ig-like_fold"/>
</dbReference>
<dbReference type="Proteomes" id="UP000241206">
    <property type="component" value="Unassembled WGS sequence"/>
</dbReference>
<evidence type="ECO:0000256" key="1">
    <source>
        <dbReference type="ARBA" id="ARBA00004418"/>
    </source>
</evidence>